<feature type="region of interest" description="Disordered" evidence="1">
    <location>
        <begin position="303"/>
        <end position="339"/>
    </location>
</feature>
<dbReference type="EMBL" id="MU001505">
    <property type="protein sequence ID" value="KAF2441570.1"/>
    <property type="molecule type" value="Genomic_DNA"/>
</dbReference>
<feature type="region of interest" description="Disordered" evidence="1">
    <location>
        <begin position="769"/>
        <end position="798"/>
    </location>
</feature>
<dbReference type="OrthoDB" id="5410764at2759"/>
<name>A0A9P4PCP2_9PLEO</name>
<feature type="region of interest" description="Disordered" evidence="1">
    <location>
        <begin position="473"/>
        <end position="528"/>
    </location>
</feature>
<dbReference type="AlphaFoldDB" id="A0A9P4PCP2"/>
<evidence type="ECO:0000313" key="3">
    <source>
        <dbReference type="Proteomes" id="UP000799764"/>
    </source>
</evidence>
<proteinExistence type="predicted"/>
<gene>
    <name evidence="2" type="ORF">P171DRAFT_365950</name>
</gene>
<feature type="compositionally biased region" description="Basic and acidic residues" evidence="1">
    <location>
        <begin position="479"/>
        <end position="491"/>
    </location>
</feature>
<feature type="region of interest" description="Disordered" evidence="1">
    <location>
        <begin position="695"/>
        <end position="716"/>
    </location>
</feature>
<evidence type="ECO:0000256" key="1">
    <source>
        <dbReference type="SAM" id="MobiDB-lite"/>
    </source>
</evidence>
<protein>
    <submittedName>
        <fullName evidence="2">Uncharacterized protein</fullName>
    </submittedName>
</protein>
<evidence type="ECO:0000313" key="2">
    <source>
        <dbReference type="EMBL" id="KAF2441570.1"/>
    </source>
</evidence>
<keyword evidence="3" id="KW-1185">Reference proteome</keyword>
<sequence>MGSKTPHEDEGITPLDCIFACSVCGDIFSDVYQQHDSVHGLSDGINSKERIVTRLYVTSCCHVICIKHINDGNGPAFHQAGQQPQASCPVCVKENGDNTPRQLFSVRGFGEGDHDPAIPKFWFKSPPIALDGKDKEMEALRFQYLALIRFSKITATSHKQTARRRVEIEARLRSIQDLAVEEHEKVKTLQRELERLRPMESEVKRLHRLEAKLPATRHYLNLIPKLVEQNTQMQQRLASLGFAMSLEPMPNYNEPLPIDGIGGPDEGNTGDLPMESLRTGSSHTIGRSAHNIGFGEATEEGASINAQRQRPLKRSRVDSPATANNIHAVPSSRDMMPPPFKPLSKIRSMRKLIPNLRNKFTNGRSSGVAVDKTSSDLNVQMYDNGEWEVVGGHECPGSQSDTPYMTGALPVENGPVNEPAQSRFLSGLGIHSNVSNFTFESPSALNMPNQRSSKLPTDPSYIRLLDGLGQHGGLDLGLEDPRDRNKGEDAFTRPPEQYLPRPRLGNDPQHNLRSNPPKIQTQNSQKHWNSGHAFLEQSPINANPNLAYHRSGWDHDRNEDVLMNNSQGRTITNPITPAPVRFQQPPDEVDHVVSPFFGSSSHRSQPLPRSQFTEPDISSSRSAVYQSHHHKLSMDTDWHEPRSLNGLSFFDSPVNERNERIHWKRETRPQEYAISLPQHRGRYINSQGFLVRPDASRSPDGHKVYGSIGPSSSLRTSNHSAISFPSFSRPLQSQATRLPSAMPSAILGSSPRRRPQVQNMELPGIRSSHHSRAHVSGGAIASSARPVYPSTRRRVIRR</sequence>
<dbReference type="Proteomes" id="UP000799764">
    <property type="component" value="Unassembled WGS sequence"/>
</dbReference>
<reference evidence="2" key="1">
    <citation type="journal article" date="2020" name="Stud. Mycol.">
        <title>101 Dothideomycetes genomes: a test case for predicting lifestyles and emergence of pathogens.</title>
        <authorList>
            <person name="Haridas S."/>
            <person name="Albert R."/>
            <person name="Binder M."/>
            <person name="Bloem J."/>
            <person name="Labutti K."/>
            <person name="Salamov A."/>
            <person name="Andreopoulos B."/>
            <person name="Baker S."/>
            <person name="Barry K."/>
            <person name="Bills G."/>
            <person name="Bluhm B."/>
            <person name="Cannon C."/>
            <person name="Castanera R."/>
            <person name="Culley D."/>
            <person name="Daum C."/>
            <person name="Ezra D."/>
            <person name="Gonzalez J."/>
            <person name="Henrissat B."/>
            <person name="Kuo A."/>
            <person name="Liang C."/>
            <person name="Lipzen A."/>
            <person name="Lutzoni F."/>
            <person name="Magnuson J."/>
            <person name="Mondo S."/>
            <person name="Nolan M."/>
            <person name="Ohm R."/>
            <person name="Pangilinan J."/>
            <person name="Park H.-J."/>
            <person name="Ramirez L."/>
            <person name="Alfaro M."/>
            <person name="Sun H."/>
            <person name="Tritt A."/>
            <person name="Yoshinaga Y."/>
            <person name="Zwiers L.-H."/>
            <person name="Turgeon B."/>
            <person name="Goodwin S."/>
            <person name="Spatafora J."/>
            <person name="Crous P."/>
            <person name="Grigoriev I."/>
        </authorList>
    </citation>
    <scope>NUCLEOTIDE SEQUENCE</scope>
    <source>
        <strain evidence="2">CBS 690.94</strain>
    </source>
</reference>
<organism evidence="2 3">
    <name type="scientific">Karstenula rhodostoma CBS 690.94</name>
    <dbReference type="NCBI Taxonomy" id="1392251"/>
    <lineage>
        <taxon>Eukaryota</taxon>
        <taxon>Fungi</taxon>
        <taxon>Dikarya</taxon>
        <taxon>Ascomycota</taxon>
        <taxon>Pezizomycotina</taxon>
        <taxon>Dothideomycetes</taxon>
        <taxon>Pleosporomycetidae</taxon>
        <taxon>Pleosporales</taxon>
        <taxon>Massarineae</taxon>
        <taxon>Didymosphaeriaceae</taxon>
        <taxon>Karstenula</taxon>
    </lineage>
</organism>
<feature type="compositionally biased region" description="Polar residues" evidence="1">
    <location>
        <begin position="508"/>
        <end position="528"/>
    </location>
</feature>
<accession>A0A9P4PCP2</accession>
<feature type="region of interest" description="Disordered" evidence="1">
    <location>
        <begin position="598"/>
        <end position="625"/>
    </location>
</feature>
<comment type="caution">
    <text evidence="2">The sequence shown here is derived from an EMBL/GenBank/DDBJ whole genome shotgun (WGS) entry which is preliminary data.</text>
</comment>